<sequence>MVADDEESVKIPIMVANDEESVKIPIMVANDEESVKIPITVADDEESRDKLAEANSPSRQPARKDEETKRSLETAFHKISEKELELTEEQQN</sequence>
<dbReference type="EMBL" id="UYWY01000811">
    <property type="protein sequence ID" value="VDM25666.1"/>
    <property type="molecule type" value="Genomic_DNA"/>
</dbReference>
<feature type="region of interest" description="Disordered" evidence="1">
    <location>
        <begin position="39"/>
        <end position="71"/>
    </location>
</feature>
<keyword evidence="3" id="KW-1185">Reference proteome</keyword>
<organism evidence="3 4">
    <name type="scientific">Toxocara canis</name>
    <name type="common">Canine roundworm</name>
    <dbReference type="NCBI Taxonomy" id="6265"/>
    <lineage>
        <taxon>Eukaryota</taxon>
        <taxon>Metazoa</taxon>
        <taxon>Ecdysozoa</taxon>
        <taxon>Nematoda</taxon>
        <taxon>Chromadorea</taxon>
        <taxon>Rhabditida</taxon>
        <taxon>Spirurina</taxon>
        <taxon>Ascaridomorpha</taxon>
        <taxon>Ascaridoidea</taxon>
        <taxon>Toxocaridae</taxon>
        <taxon>Toxocara</taxon>
    </lineage>
</organism>
<dbReference type="Proteomes" id="UP000050794">
    <property type="component" value="Unassembled WGS sequence"/>
</dbReference>
<accession>A0A183TY77</accession>
<feature type="compositionally biased region" description="Basic and acidic residues" evidence="1">
    <location>
        <begin position="62"/>
        <end position="71"/>
    </location>
</feature>
<reference evidence="2 3" key="2">
    <citation type="submission" date="2018-11" db="EMBL/GenBank/DDBJ databases">
        <authorList>
            <consortium name="Pathogen Informatics"/>
        </authorList>
    </citation>
    <scope>NUCLEOTIDE SEQUENCE [LARGE SCALE GENOMIC DNA]</scope>
</reference>
<evidence type="ECO:0000313" key="4">
    <source>
        <dbReference type="WBParaSite" id="TCNE_0000119601-mRNA-1"/>
    </source>
</evidence>
<evidence type="ECO:0000313" key="2">
    <source>
        <dbReference type="EMBL" id="VDM25666.1"/>
    </source>
</evidence>
<name>A0A183TY77_TOXCA</name>
<evidence type="ECO:0000313" key="3">
    <source>
        <dbReference type="Proteomes" id="UP000050794"/>
    </source>
</evidence>
<protein>
    <submittedName>
        <fullName evidence="4">TMV resistance protein N-like</fullName>
    </submittedName>
</protein>
<evidence type="ECO:0000256" key="1">
    <source>
        <dbReference type="SAM" id="MobiDB-lite"/>
    </source>
</evidence>
<gene>
    <name evidence="2" type="ORF">TCNE_LOCUS1197</name>
</gene>
<dbReference type="WBParaSite" id="TCNE_0000119601-mRNA-1">
    <property type="protein sequence ID" value="TCNE_0000119601-mRNA-1"/>
    <property type="gene ID" value="TCNE_0000119601"/>
</dbReference>
<dbReference type="AlphaFoldDB" id="A0A183TY77"/>
<proteinExistence type="predicted"/>
<reference evidence="4" key="1">
    <citation type="submission" date="2016-06" db="UniProtKB">
        <authorList>
            <consortium name="WormBaseParasite"/>
        </authorList>
    </citation>
    <scope>IDENTIFICATION</scope>
</reference>